<dbReference type="InterPro" id="IPR000639">
    <property type="entry name" value="Epox_hydrolase-like"/>
</dbReference>
<evidence type="ECO:0000313" key="3">
    <source>
        <dbReference type="Proteomes" id="UP000441389"/>
    </source>
</evidence>
<dbReference type="SUPFAM" id="SSF53474">
    <property type="entry name" value="alpha/beta-Hydrolases"/>
    <property type="match status" value="1"/>
</dbReference>
<dbReference type="PANTHER" id="PTHR43798:SF24">
    <property type="entry name" value="CIS-3-ALKYL-4-ALKYLOXETAN-2-ONE DECARBOXYLASE"/>
    <property type="match status" value="1"/>
</dbReference>
<dbReference type="PRINTS" id="PR00412">
    <property type="entry name" value="EPOXHYDRLASE"/>
</dbReference>
<accession>A0A6I4J4H4</accession>
<evidence type="ECO:0000313" key="2">
    <source>
        <dbReference type="EMBL" id="MVO78998.1"/>
    </source>
</evidence>
<dbReference type="Proteomes" id="UP000441389">
    <property type="component" value="Unassembled WGS sequence"/>
</dbReference>
<dbReference type="PRINTS" id="PR00111">
    <property type="entry name" value="ABHYDROLASE"/>
</dbReference>
<dbReference type="Gene3D" id="3.40.50.1820">
    <property type="entry name" value="alpha/beta hydrolase"/>
    <property type="match status" value="1"/>
</dbReference>
<dbReference type="PANTHER" id="PTHR43798">
    <property type="entry name" value="MONOACYLGLYCEROL LIPASE"/>
    <property type="match status" value="1"/>
</dbReference>
<dbReference type="Pfam" id="PF00561">
    <property type="entry name" value="Abhydrolase_1"/>
    <property type="match status" value="1"/>
</dbReference>
<dbReference type="EMBL" id="WQMS01000016">
    <property type="protein sequence ID" value="MVO78998.1"/>
    <property type="molecule type" value="Genomic_DNA"/>
</dbReference>
<name>A0A6I4J4H4_9SPHN</name>
<evidence type="ECO:0000259" key="1">
    <source>
        <dbReference type="Pfam" id="PF00561"/>
    </source>
</evidence>
<proteinExistence type="predicted"/>
<dbReference type="RefSeq" id="WP_157027941.1">
    <property type="nucleotide sequence ID" value="NZ_WQMS01000016.1"/>
</dbReference>
<keyword evidence="2" id="KW-0378">Hydrolase</keyword>
<feature type="domain" description="AB hydrolase-1" evidence="1">
    <location>
        <begin position="61"/>
        <end position="301"/>
    </location>
</feature>
<dbReference type="InterPro" id="IPR000073">
    <property type="entry name" value="AB_hydrolase_1"/>
</dbReference>
<dbReference type="InterPro" id="IPR029058">
    <property type="entry name" value="AB_hydrolase_fold"/>
</dbReference>
<dbReference type="GO" id="GO:0016020">
    <property type="term" value="C:membrane"/>
    <property type="evidence" value="ECO:0007669"/>
    <property type="project" value="TreeGrafter"/>
</dbReference>
<protein>
    <submittedName>
        <fullName evidence="2">Alpha/beta fold hydrolase</fullName>
    </submittedName>
</protein>
<organism evidence="2 3">
    <name type="scientific">Sphingomonas horti</name>
    <dbReference type="NCBI Taxonomy" id="2682842"/>
    <lineage>
        <taxon>Bacteria</taxon>
        <taxon>Pseudomonadati</taxon>
        <taxon>Pseudomonadota</taxon>
        <taxon>Alphaproteobacteria</taxon>
        <taxon>Sphingomonadales</taxon>
        <taxon>Sphingomonadaceae</taxon>
        <taxon>Sphingomonas</taxon>
    </lineage>
</organism>
<reference evidence="2 3" key="1">
    <citation type="submission" date="2019-12" db="EMBL/GenBank/DDBJ databases">
        <authorList>
            <person name="Huq M.A."/>
        </authorList>
    </citation>
    <scope>NUCLEOTIDE SEQUENCE [LARGE SCALE GENOMIC DNA]</scope>
    <source>
        <strain evidence="2 3">MAH-20</strain>
    </source>
</reference>
<dbReference type="InterPro" id="IPR050266">
    <property type="entry name" value="AB_hydrolase_sf"/>
</dbReference>
<keyword evidence="3" id="KW-1185">Reference proteome</keyword>
<dbReference type="AlphaFoldDB" id="A0A6I4J4H4"/>
<sequence>MAERKTPPIAKLGLAAAALGAAALYNRRRARDAEAATPPAGRFVEVDGVRLHYVERGAGRPLVMLHGMAALVQDLLGSGLVDRAAAQYRVIAFDRPGYGYSERPGGRLSTPEAQAALIRGALAGLGIERPLVLGHSWGTLPALALALGHPRDVAGLVLLAGPYFPVMRAEPMLLAVPALPILGTLLANTAMPLLARAARARIVEQIFAPDPVPAAFAAFPAELGLRPSHIRATAGDAGLLQLAELRLSKRYAELQLPVAIVAGVGDRLVPFAQAERLHRLLPQSSLHRLERHGHMVHWVAPDRVMTAIREVDQRAV</sequence>
<dbReference type="GO" id="GO:0016787">
    <property type="term" value="F:hydrolase activity"/>
    <property type="evidence" value="ECO:0007669"/>
    <property type="project" value="UniProtKB-KW"/>
</dbReference>
<comment type="caution">
    <text evidence="2">The sequence shown here is derived from an EMBL/GenBank/DDBJ whole genome shotgun (WGS) entry which is preliminary data.</text>
</comment>
<gene>
    <name evidence="2" type="ORF">GON01_13765</name>
</gene>